<dbReference type="GO" id="GO:0003677">
    <property type="term" value="F:DNA binding"/>
    <property type="evidence" value="ECO:0007669"/>
    <property type="project" value="InterPro"/>
</dbReference>
<feature type="domain" description="Antirepressor protein C-terminal" evidence="2">
    <location>
        <begin position="30"/>
        <end position="120"/>
    </location>
</feature>
<evidence type="ECO:0000259" key="2">
    <source>
        <dbReference type="Pfam" id="PF03374"/>
    </source>
</evidence>
<dbReference type="KEGG" id="elim:B2M23_07830"/>
<feature type="region of interest" description="Disordered" evidence="1">
    <location>
        <begin position="1"/>
        <end position="21"/>
    </location>
</feature>
<protein>
    <recommendedName>
        <fullName evidence="2">Antirepressor protein C-terminal domain-containing protein</fullName>
    </recommendedName>
</protein>
<evidence type="ECO:0000313" key="3">
    <source>
        <dbReference type="EMBL" id="ARD65453.1"/>
    </source>
</evidence>
<dbReference type="Proteomes" id="UP000192391">
    <property type="component" value="Chromosome"/>
</dbReference>
<organism evidence="3 4">
    <name type="scientific">Eubacterium limosum</name>
    <dbReference type="NCBI Taxonomy" id="1736"/>
    <lineage>
        <taxon>Bacteria</taxon>
        <taxon>Bacillati</taxon>
        <taxon>Bacillota</taxon>
        <taxon>Clostridia</taxon>
        <taxon>Eubacteriales</taxon>
        <taxon>Eubacteriaceae</taxon>
        <taxon>Eubacterium</taxon>
    </lineage>
</organism>
<sequence length="127" mass="14648">MNRKQTTPKYETAPKNMDTGCGSCAQKQKSDLWTVAELAESMQMRGLDIGRNRLHTWLREHGFTDRSHWKGQNLPTRKALDAGFMVIDYVESWNKGRDWMITRPSIRITPLGRAYFTGLFVQEGRGL</sequence>
<dbReference type="Pfam" id="PF03374">
    <property type="entry name" value="ANT"/>
    <property type="match status" value="1"/>
</dbReference>
<dbReference type="AlphaFoldDB" id="A0AAC9QTP2"/>
<reference evidence="4" key="1">
    <citation type="journal article" date="2017" name="Sci. Rep.">
        <title>Determination of the Genome and Primary Transcriptome of Syngas Fermenting Eubacterium limosum ATCC 8486.</title>
        <authorList>
            <person name="Song Y."/>
            <person name="Shin J."/>
            <person name="Jeong Y."/>
            <person name="Jin S."/>
            <person name="Lee J.K."/>
            <person name="Kim D.R."/>
            <person name="Kim S.C."/>
            <person name="Cho S."/>
            <person name="Cho B.K."/>
        </authorList>
    </citation>
    <scope>NUCLEOTIDE SEQUENCE [LARGE SCALE GENOMIC DNA]</scope>
    <source>
        <strain evidence="4">ATCC 8486</strain>
    </source>
</reference>
<accession>A0AAC9QTP2</accession>
<evidence type="ECO:0000313" key="4">
    <source>
        <dbReference type="Proteomes" id="UP000192391"/>
    </source>
</evidence>
<proteinExistence type="predicted"/>
<dbReference type="RefSeq" id="WP_038352980.1">
    <property type="nucleotide sequence ID" value="NZ_CP019962.1"/>
</dbReference>
<gene>
    <name evidence="3" type="ORF">B2M23_07830</name>
</gene>
<dbReference type="EMBL" id="CP019962">
    <property type="protein sequence ID" value="ARD65453.1"/>
    <property type="molecule type" value="Genomic_DNA"/>
</dbReference>
<dbReference type="InterPro" id="IPR005039">
    <property type="entry name" value="Ant_C"/>
</dbReference>
<name>A0AAC9QTP2_EUBLI</name>
<evidence type="ECO:0000256" key="1">
    <source>
        <dbReference type="SAM" id="MobiDB-lite"/>
    </source>
</evidence>